<evidence type="ECO:0000313" key="8">
    <source>
        <dbReference type="EMBL" id="CAB4617941.1"/>
    </source>
</evidence>
<dbReference type="InterPro" id="IPR004556">
    <property type="entry name" value="HemK-like"/>
</dbReference>
<dbReference type="PANTHER" id="PTHR18895">
    <property type="entry name" value="HEMK METHYLTRANSFERASE"/>
    <property type="match status" value="1"/>
</dbReference>
<dbReference type="EMBL" id="CAEZVE010000035">
    <property type="protein sequence ID" value="CAB4617941.1"/>
    <property type="molecule type" value="Genomic_DNA"/>
</dbReference>
<dbReference type="InterPro" id="IPR002052">
    <property type="entry name" value="DNA_methylase_N6_adenine_CS"/>
</dbReference>
<dbReference type="NCBIfam" id="TIGR00536">
    <property type="entry name" value="hemK_fam"/>
    <property type="match status" value="1"/>
</dbReference>
<dbReference type="InterPro" id="IPR050320">
    <property type="entry name" value="N5-glutamine_MTase"/>
</dbReference>
<accession>A0A6J6HUZ2</accession>
<name>A0A6J6HUZ2_9ZZZZ</name>
<dbReference type="GO" id="GO:0032259">
    <property type="term" value="P:methylation"/>
    <property type="evidence" value="ECO:0007669"/>
    <property type="project" value="UniProtKB-KW"/>
</dbReference>
<evidence type="ECO:0000256" key="4">
    <source>
        <dbReference type="ARBA" id="ARBA00022691"/>
    </source>
</evidence>
<feature type="domain" description="Methyltransferase small" evidence="6">
    <location>
        <begin position="109"/>
        <end position="198"/>
    </location>
</feature>
<evidence type="ECO:0000259" key="7">
    <source>
        <dbReference type="Pfam" id="PF17827"/>
    </source>
</evidence>
<keyword evidence="2" id="KW-0489">Methyltransferase</keyword>
<dbReference type="GO" id="GO:0102559">
    <property type="term" value="F:peptide chain release factor N(5)-glutamine methyltransferase activity"/>
    <property type="evidence" value="ECO:0007669"/>
    <property type="project" value="UniProtKB-EC"/>
</dbReference>
<dbReference type="Pfam" id="PF17827">
    <property type="entry name" value="PrmC_N"/>
    <property type="match status" value="1"/>
</dbReference>
<feature type="domain" description="Release factor glutamine methyltransferase N-terminal" evidence="7">
    <location>
        <begin position="5"/>
        <end position="77"/>
    </location>
</feature>
<dbReference type="EC" id="2.1.1.297" evidence="1"/>
<dbReference type="GO" id="GO:0003676">
    <property type="term" value="F:nucleic acid binding"/>
    <property type="evidence" value="ECO:0007669"/>
    <property type="project" value="InterPro"/>
</dbReference>
<dbReference type="Pfam" id="PF05175">
    <property type="entry name" value="MTS"/>
    <property type="match status" value="1"/>
</dbReference>
<dbReference type="CDD" id="cd02440">
    <property type="entry name" value="AdoMet_MTases"/>
    <property type="match status" value="1"/>
</dbReference>
<dbReference type="Gene3D" id="1.10.8.10">
    <property type="entry name" value="DNA helicase RuvA subunit, C-terminal domain"/>
    <property type="match status" value="1"/>
</dbReference>
<dbReference type="InterPro" id="IPR019874">
    <property type="entry name" value="RF_methyltr_PrmC"/>
</dbReference>
<protein>
    <recommendedName>
        <fullName evidence="1">peptide chain release factor N(5)-glutamine methyltransferase</fullName>
        <ecNumber evidence="1">2.1.1.297</ecNumber>
    </recommendedName>
</protein>
<dbReference type="InterPro" id="IPR029063">
    <property type="entry name" value="SAM-dependent_MTases_sf"/>
</dbReference>
<reference evidence="8" key="1">
    <citation type="submission" date="2020-05" db="EMBL/GenBank/DDBJ databases">
        <authorList>
            <person name="Chiriac C."/>
            <person name="Salcher M."/>
            <person name="Ghai R."/>
            <person name="Kavagutti S V."/>
        </authorList>
    </citation>
    <scope>NUCLEOTIDE SEQUENCE</scope>
</reference>
<evidence type="ECO:0000256" key="5">
    <source>
        <dbReference type="ARBA" id="ARBA00048391"/>
    </source>
</evidence>
<evidence type="ECO:0000256" key="1">
    <source>
        <dbReference type="ARBA" id="ARBA00012771"/>
    </source>
</evidence>
<dbReference type="AlphaFoldDB" id="A0A6J6HUZ2"/>
<keyword evidence="3" id="KW-0808">Transferase</keyword>
<dbReference type="NCBIfam" id="TIGR03534">
    <property type="entry name" value="RF_mod_PrmC"/>
    <property type="match status" value="1"/>
</dbReference>
<evidence type="ECO:0000259" key="6">
    <source>
        <dbReference type="Pfam" id="PF05175"/>
    </source>
</evidence>
<dbReference type="InterPro" id="IPR007848">
    <property type="entry name" value="Small_mtfrase_dom"/>
</dbReference>
<dbReference type="PANTHER" id="PTHR18895:SF74">
    <property type="entry name" value="MTRF1L RELEASE FACTOR GLUTAMINE METHYLTRANSFERASE"/>
    <property type="match status" value="1"/>
</dbReference>
<evidence type="ECO:0000256" key="3">
    <source>
        <dbReference type="ARBA" id="ARBA00022679"/>
    </source>
</evidence>
<sequence length="283" mass="30734">MLISEALELAIDKFSAAGVLSPSVDAELLGCFILEASRSELTLLAIAEESFPENKLADFLEAVQRREKREPLQHITGLAPFRHLELEVGPGVFIPRPETEQLVDLAKQKLEAIQNPVIVDLCSGSGAISIALNTEVAGSIVYSVEISKDAFSFLTRNYQRYGLDPNALRNENLTTALEELEAGVDLVVSNPPYIPDAAVPIDLEVQLHDPALALYGGADGLDVIRQISTRAWYLLRPGGHLVLEHAHTQAPAIGELLLTQGWQEVVSASDLTGKDRMISAVRP</sequence>
<evidence type="ECO:0000256" key="2">
    <source>
        <dbReference type="ARBA" id="ARBA00022603"/>
    </source>
</evidence>
<dbReference type="SUPFAM" id="SSF53335">
    <property type="entry name" value="S-adenosyl-L-methionine-dependent methyltransferases"/>
    <property type="match status" value="1"/>
</dbReference>
<comment type="catalytic activity">
    <reaction evidence="5">
        <text>L-glutaminyl-[peptide chain release factor] + S-adenosyl-L-methionine = N(5)-methyl-L-glutaminyl-[peptide chain release factor] + S-adenosyl-L-homocysteine + H(+)</text>
        <dbReference type="Rhea" id="RHEA:42896"/>
        <dbReference type="Rhea" id="RHEA-COMP:10271"/>
        <dbReference type="Rhea" id="RHEA-COMP:10272"/>
        <dbReference type="ChEBI" id="CHEBI:15378"/>
        <dbReference type="ChEBI" id="CHEBI:30011"/>
        <dbReference type="ChEBI" id="CHEBI:57856"/>
        <dbReference type="ChEBI" id="CHEBI:59789"/>
        <dbReference type="ChEBI" id="CHEBI:61891"/>
        <dbReference type="EC" id="2.1.1.297"/>
    </reaction>
</comment>
<dbReference type="PROSITE" id="PS00092">
    <property type="entry name" value="N6_MTASE"/>
    <property type="match status" value="1"/>
</dbReference>
<organism evidence="8">
    <name type="scientific">freshwater metagenome</name>
    <dbReference type="NCBI Taxonomy" id="449393"/>
    <lineage>
        <taxon>unclassified sequences</taxon>
        <taxon>metagenomes</taxon>
        <taxon>ecological metagenomes</taxon>
    </lineage>
</organism>
<proteinExistence type="predicted"/>
<dbReference type="Gene3D" id="3.40.50.150">
    <property type="entry name" value="Vaccinia Virus protein VP39"/>
    <property type="match status" value="1"/>
</dbReference>
<dbReference type="InterPro" id="IPR040758">
    <property type="entry name" value="PrmC_N"/>
</dbReference>
<keyword evidence="4" id="KW-0949">S-adenosyl-L-methionine</keyword>
<gene>
    <name evidence="8" type="ORF">UFOPK1931_00303</name>
</gene>